<evidence type="ECO:0000313" key="1">
    <source>
        <dbReference type="EMBL" id="PPU09656.1"/>
    </source>
</evidence>
<dbReference type="Proteomes" id="UP000239204">
    <property type="component" value="Unassembled WGS sequence"/>
</dbReference>
<dbReference type="Pfam" id="PF05926">
    <property type="entry name" value="Phage_GPL"/>
    <property type="match status" value="1"/>
</dbReference>
<comment type="caution">
    <text evidence="1">The sequence shown here is derived from an EMBL/GenBank/DDBJ whole genome shotgun (WGS) entry which is preliminary data.</text>
</comment>
<reference evidence="1 2" key="1">
    <citation type="submission" date="2016-08" db="EMBL/GenBank/DDBJ databases">
        <title>Evolution of the type three secretion system and type three effector repertoires in Xanthomonas.</title>
        <authorList>
            <person name="Merda D."/>
            <person name="Briand M."/>
            <person name="Bosis E."/>
            <person name="Rousseau C."/>
            <person name="Portier P."/>
            <person name="Jacques M.-A."/>
            <person name="Fischer-Le Saux M."/>
        </authorList>
    </citation>
    <scope>NUCLEOTIDE SEQUENCE [LARGE SCALE GENOMIC DNA]</scope>
    <source>
        <strain evidence="1 2">CFBP 7645</strain>
    </source>
</reference>
<dbReference type="AlphaFoldDB" id="A0A2S6YWL8"/>
<dbReference type="EMBL" id="MIGY01000001">
    <property type="protein sequence ID" value="PPU09656.1"/>
    <property type="molecule type" value="Genomic_DNA"/>
</dbReference>
<sequence length="155" mass="16736">MSGFTATGTTSATLDAIANAPFWPAIAPGAVRASMRLDGTVTDARLRHAIVAAMLAVNDELQTWAQTQQAAGYAALTDVPSTTVDGLSRRVQLYLRAVACATAVEVAERYRSFDATDSANQRADDLSPSITELRRDQRWAVRDLQNLPRSTVELI</sequence>
<dbReference type="RefSeq" id="WP_047127451.1">
    <property type="nucleotide sequence ID" value="NZ_JACICW010000005.1"/>
</dbReference>
<gene>
    <name evidence="1" type="ORF">XarjCFBP7645_05090</name>
</gene>
<evidence type="ECO:0000313" key="2">
    <source>
        <dbReference type="Proteomes" id="UP000239204"/>
    </source>
</evidence>
<dbReference type="InterPro" id="IPR009225">
    <property type="entry name" value="Phage_head_completion_GpL"/>
</dbReference>
<proteinExistence type="predicted"/>
<organism evidence="1 2">
    <name type="scientific">Xanthomonas arboricola</name>
    <dbReference type="NCBI Taxonomy" id="56448"/>
    <lineage>
        <taxon>Bacteria</taxon>
        <taxon>Pseudomonadati</taxon>
        <taxon>Pseudomonadota</taxon>
        <taxon>Gammaproteobacteria</taxon>
        <taxon>Lysobacterales</taxon>
        <taxon>Lysobacteraceae</taxon>
        <taxon>Xanthomonas</taxon>
    </lineage>
</organism>
<name>A0A2S6YWL8_9XANT</name>
<accession>A0A2S6YWL8</accession>
<protein>
    <submittedName>
        <fullName evidence="1">Head completion/stabilization protein</fullName>
    </submittedName>
</protein>